<keyword evidence="2" id="KW-1133">Transmembrane helix</keyword>
<dbReference type="PANTHER" id="PTHR37314:SF4">
    <property type="entry name" value="UPF0700 TRANSMEMBRANE PROTEIN YOAK"/>
    <property type="match status" value="1"/>
</dbReference>
<feature type="transmembrane region" description="Helical" evidence="2">
    <location>
        <begin position="177"/>
        <end position="196"/>
    </location>
</feature>
<feature type="transmembrane region" description="Helical" evidence="2">
    <location>
        <begin position="91"/>
        <end position="112"/>
    </location>
</feature>
<evidence type="ECO:0000256" key="1">
    <source>
        <dbReference type="SAM" id="MobiDB-lite"/>
    </source>
</evidence>
<feature type="transmembrane region" description="Helical" evidence="2">
    <location>
        <begin position="55"/>
        <end position="76"/>
    </location>
</feature>
<protein>
    <recommendedName>
        <fullName evidence="5">DUF1275 family protein</fullName>
    </recommendedName>
</protein>
<evidence type="ECO:0000313" key="4">
    <source>
        <dbReference type="Proteomes" id="UP000252008"/>
    </source>
</evidence>
<dbReference type="InterPro" id="IPR010699">
    <property type="entry name" value="DUF1275"/>
</dbReference>
<dbReference type="Proteomes" id="UP000252008">
    <property type="component" value="Unassembled WGS sequence"/>
</dbReference>
<reference evidence="3 4" key="1">
    <citation type="submission" date="2018-05" db="EMBL/GenBank/DDBJ databases">
        <authorList>
            <consortium name="IHU Genomes"/>
        </authorList>
    </citation>
    <scope>NUCLEOTIDE SEQUENCE [LARGE SCALE GENOMIC DNA]</scope>
    <source>
        <strain evidence="3 4">P7335</strain>
    </source>
</reference>
<accession>A0A375YH39</accession>
<dbReference type="RefSeq" id="WP_083144935.1">
    <property type="nucleotide sequence ID" value="NZ_MVID01000018.1"/>
</dbReference>
<gene>
    <name evidence="3" type="ORF">MPP7335_02097</name>
</gene>
<dbReference type="Pfam" id="PF06912">
    <property type="entry name" value="DUF1275"/>
    <property type="match status" value="1"/>
</dbReference>
<feature type="transmembrane region" description="Helical" evidence="2">
    <location>
        <begin position="118"/>
        <end position="138"/>
    </location>
</feature>
<dbReference type="STRING" id="39692.BST38_18580"/>
<proteinExistence type="predicted"/>
<evidence type="ECO:0000313" key="3">
    <source>
        <dbReference type="EMBL" id="SRX80354.1"/>
    </source>
</evidence>
<dbReference type="PANTHER" id="PTHR37314">
    <property type="entry name" value="SLR0142 PROTEIN"/>
    <property type="match status" value="1"/>
</dbReference>
<name>A0A375YH39_MYCPF</name>
<feature type="region of interest" description="Disordered" evidence="1">
    <location>
        <begin position="224"/>
        <end position="262"/>
    </location>
</feature>
<dbReference type="EMBL" id="UEGS01000001">
    <property type="protein sequence ID" value="SRX80354.1"/>
    <property type="molecule type" value="Genomic_DNA"/>
</dbReference>
<organism evidence="3 4">
    <name type="scientific">Mycolicibacterium parafortuitum</name>
    <name type="common">Mycobacterium parafortuitum</name>
    <dbReference type="NCBI Taxonomy" id="39692"/>
    <lineage>
        <taxon>Bacteria</taxon>
        <taxon>Bacillati</taxon>
        <taxon>Actinomycetota</taxon>
        <taxon>Actinomycetes</taxon>
        <taxon>Mycobacteriales</taxon>
        <taxon>Mycobacteriaceae</taxon>
        <taxon>Mycolicibacterium</taxon>
    </lineage>
</organism>
<evidence type="ECO:0008006" key="5">
    <source>
        <dbReference type="Google" id="ProtNLM"/>
    </source>
</evidence>
<dbReference type="AlphaFoldDB" id="A0A375YH39"/>
<keyword evidence="2" id="KW-0812">Transmembrane</keyword>
<sequence>MRQTLALAATVVLTFVTGVVDAVGFLALDRVFTGNMTGNIVILGMGVAGADELPVLGPAIALAAFTAAAYLAGLVLRGRGEPRGPGWHHRVTVLLSVGAATLSALAVAAVLAGSHLGTALQIVMAAATAAVMGSQAMVARTVAVADMTTVVVTSTLASLAGETWTRGGRGAVFNRRLVAIAVIFAGAVAGAALLRVHVAVPFGLAAVLTAAVAVLGHLRLSAPRGSDLSTRSPHSLQAPRRAPAQDHLRDDDNDSEMRCTTT</sequence>
<keyword evidence="4" id="KW-1185">Reference proteome</keyword>
<evidence type="ECO:0000256" key="2">
    <source>
        <dbReference type="SAM" id="Phobius"/>
    </source>
</evidence>
<feature type="transmembrane region" description="Helical" evidence="2">
    <location>
        <begin position="202"/>
        <end position="222"/>
    </location>
</feature>
<keyword evidence="2" id="KW-0472">Membrane</keyword>